<dbReference type="PANTHER" id="PTHR42723">
    <property type="entry name" value="CHLOROPHYLL SYNTHASE"/>
    <property type="match status" value="1"/>
</dbReference>
<keyword evidence="7" id="KW-1185">Reference proteome</keyword>
<feature type="transmembrane region" description="Helical" evidence="5">
    <location>
        <begin position="311"/>
        <end position="329"/>
    </location>
</feature>
<keyword evidence="4 5" id="KW-0472">Membrane</keyword>
<evidence type="ECO:0008006" key="8">
    <source>
        <dbReference type="Google" id="ProtNLM"/>
    </source>
</evidence>
<comment type="subcellular location">
    <subcellularLocation>
        <location evidence="1">Membrane</location>
        <topology evidence="1">Multi-pass membrane protein</topology>
    </subcellularLocation>
</comment>
<dbReference type="Proteomes" id="UP000800040">
    <property type="component" value="Unassembled WGS sequence"/>
</dbReference>
<gene>
    <name evidence="6" type="ORF">BDW02DRAFT_47988</name>
</gene>
<evidence type="ECO:0000256" key="3">
    <source>
        <dbReference type="ARBA" id="ARBA00022989"/>
    </source>
</evidence>
<dbReference type="GO" id="GO:0016020">
    <property type="term" value="C:membrane"/>
    <property type="evidence" value="ECO:0007669"/>
    <property type="project" value="UniProtKB-SubCell"/>
</dbReference>
<evidence type="ECO:0000256" key="4">
    <source>
        <dbReference type="ARBA" id="ARBA00023136"/>
    </source>
</evidence>
<evidence type="ECO:0000313" key="7">
    <source>
        <dbReference type="Proteomes" id="UP000800040"/>
    </source>
</evidence>
<feature type="transmembrane region" description="Helical" evidence="5">
    <location>
        <begin position="275"/>
        <end position="299"/>
    </location>
</feature>
<protein>
    <recommendedName>
        <fullName evidence="8">UbiA prenyltransferase</fullName>
    </recommendedName>
</protein>
<evidence type="ECO:0000256" key="5">
    <source>
        <dbReference type="SAM" id="Phobius"/>
    </source>
</evidence>
<dbReference type="CDD" id="cd13965">
    <property type="entry name" value="PT_UbiA_3"/>
    <property type="match status" value="1"/>
</dbReference>
<keyword evidence="3 5" id="KW-1133">Transmembrane helix</keyword>
<sequence length="336" mass="36765">MTTAPAPPPPPPPPPPHAQCPLRVLPKLARSLWALTRDDLFTFVLPNTIFGICTALAGPPFTSDSVAGPTILTRIPLVVAFNWTNVLVFELANQRLYESVLEDGLNKPYRPIPAGLMTRSDVRRALQLVIPAVLAFNHYVLCTGAETACVFVGCWVYNDLKGSDDSWLLRNAIIALAFGVFNWTSVKVAVGGGGGGGGVGGGHVVQSSSGIESMGWNWIRMYSLIIFTTMQVQDMKDQAGDRARGRKTAPLVVGDWAARWSIAVPTLCWGPICALYFQVHGGAMAVVVVVGVWVAWRCVWRRGCMHDRRTWHVWCAWTAILSLMPLYRLRPGFVLA</sequence>
<dbReference type="GO" id="GO:0016765">
    <property type="term" value="F:transferase activity, transferring alkyl or aryl (other than methyl) groups"/>
    <property type="evidence" value="ECO:0007669"/>
    <property type="project" value="InterPro"/>
</dbReference>
<keyword evidence="2 5" id="KW-0812">Transmembrane</keyword>
<dbReference type="OrthoDB" id="434972at2759"/>
<evidence type="ECO:0000256" key="2">
    <source>
        <dbReference type="ARBA" id="ARBA00022692"/>
    </source>
</evidence>
<evidence type="ECO:0000256" key="1">
    <source>
        <dbReference type="ARBA" id="ARBA00004141"/>
    </source>
</evidence>
<dbReference type="SUPFAM" id="SSF101447">
    <property type="entry name" value="Formin homology 2 domain (FH2 domain)"/>
    <property type="match status" value="1"/>
</dbReference>
<dbReference type="Pfam" id="PF01040">
    <property type="entry name" value="UbiA"/>
    <property type="match status" value="1"/>
</dbReference>
<proteinExistence type="predicted"/>
<dbReference type="AlphaFoldDB" id="A0A6A5K366"/>
<dbReference type="InterPro" id="IPR000537">
    <property type="entry name" value="UbiA_prenyltransferase"/>
</dbReference>
<evidence type="ECO:0000313" key="6">
    <source>
        <dbReference type="EMBL" id="KAF1831499.1"/>
    </source>
</evidence>
<accession>A0A6A5K366</accession>
<organism evidence="6 7">
    <name type="scientific">Decorospora gaudefroyi</name>
    <dbReference type="NCBI Taxonomy" id="184978"/>
    <lineage>
        <taxon>Eukaryota</taxon>
        <taxon>Fungi</taxon>
        <taxon>Dikarya</taxon>
        <taxon>Ascomycota</taxon>
        <taxon>Pezizomycotina</taxon>
        <taxon>Dothideomycetes</taxon>
        <taxon>Pleosporomycetidae</taxon>
        <taxon>Pleosporales</taxon>
        <taxon>Pleosporineae</taxon>
        <taxon>Pleosporaceae</taxon>
        <taxon>Decorospora</taxon>
    </lineage>
</organism>
<reference evidence="6" key="1">
    <citation type="submission" date="2020-01" db="EMBL/GenBank/DDBJ databases">
        <authorList>
            <consortium name="DOE Joint Genome Institute"/>
            <person name="Haridas S."/>
            <person name="Albert R."/>
            <person name="Binder M."/>
            <person name="Bloem J."/>
            <person name="Labutti K."/>
            <person name="Salamov A."/>
            <person name="Andreopoulos B."/>
            <person name="Baker S.E."/>
            <person name="Barry K."/>
            <person name="Bills G."/>
            <person name="Bluhm B.H."/>
            <person name="Cannon C."/>
            <person name="Castanera R."/>
            <person name="Culley D.E."/>
            <person name="Daum C."/>
            <person name="Ezra D."/>
            <person name="Gonzalez J.B."/>
            <person name="Henrissat B."/>
            <person name="Kuo A."/>
            <person name="Liang C."/>
            <person name="Lipzen A."/>
            <person name="Lutzoni F."/>
            <person name="Magnuson J."/>
            <person name="Mondo S."/>
            <person name="Nolan M."/>
            <person name="Ohm R."/>
            <person name="Pangilinan J."/>
            <person name="Park H.-J."/>
            <person name="Ramirez L."/>
            <person name="Alfaro M."/>
            <person name="Sun H."/>
            <person name="Tritt A."/>
            <person name="Yoshinaga Y."/>
            <person name="Zwiers L.-H."/>
            <person name="Turgeon B.G."/>
            <person name="Goodwin S.B."/>
            <person name="Spatafora J.W."/>
            <person name="Crous P.W."/>
            <person name="Grigoriev I.V."/>
        </authorList>
    </citation>
    <scope>NUCLEOTIDE SEQUENCE</scope>
    <source>
        <strain evidence="6">P77</strain>
    </source>
</reference>
<dbReference type="EMBL" id="ML975362">
    <property type="protein sequence ID" value="KAF1831499.1"/>
    <property type="molecule type" value="Genomic_DNA"/>
</dbReference>
<dbReference type="PANTHER" id="PTHR42723:SF1">
    <property type="entry name" value="CHLOROPHYLL SYNTHASE, CHLOROPLASTIC"/>
    <property type="match status" value="1"/>
</dbReference>
<name>A0A6A5K366_9PLEO</name>
<dbReference type="InterPro" id="IPR050475">
    <property type="entry name" value="Prenyltransferase_related"/>
</dbReference>